<comment type="caution">
    <text evidence="7">The sequence shown here is derived from an EMBL/GenBank/DDBJ whole genome shotgun (WGS) entry which is preliminary data.</text>
</comment>
<keyword evidence="2 7" id="KW-0255">Endonuclease</keyword>
<evidence type="ECO:0000256" key="4">
    <source>
        <dbReference type="ARBA" id="ARBA00022801"/>
    </source>
</evidence>
<dbReference type="EMBL" id="JAAFYZ010000056">
    <property type="protein sequence ID" value="MBS2548815.1"/>
    <property type="molecule type" value="Genomic_DNA"/>
</dbReference>
<keyword evidence="1" id="KW-0540">Nuclease</keyword>
<dbReference type="NCBIfam" id="TIGR00632">
    <property type="entry name" value="vsr"/>
    <property type="match status" value="1"/>
</dbReference>
<evidence type="ECO:0000256" key="3">
    <source>
        <dbReference type="ARBA" id="ARBA00022763"/>
    </source>
</evidence>
<dbReference type="Pfam" id="PF03852">
    <property type="entry name" value="Vsr"/>
    <property type="match status" value="1"/>
</dbReference>
<keyword evidence="8" id="KW-1185">Reference proteome</keyword>
<gene>
    <name evidence="7" type="ORF">KGQ19_18270</name>
</gene>
<dbReference type="SUPFAM" id="SSF52980">
    <property type="entry name" value="Restriction endonuclease-like"/>
    <property type="match status" value="1"/>
</dbReference>
<evidence type="ECO:0000256" key="6">
    <source>
        <dbReference type="ARBA" id="ARBA00029466"/>
    </source>
</evidence>
<name>A0ABS5KS43_9ACTN</name>
<dbReference type="RefSeq" id="WP_212010393.1">
    <property type="nucleotide sequence ID" value="NZ_JAAFYZ010000056.1"/>
</dbReference>
<protein>
    <submittedName>
        <fullName evidence="7">Very short patch repair endonuclease</fullName>
    </submittedName>
</protein>
<evidence type="ECO:0000256" key="1">
    <source>
        <dbReference type="ARBA" id="ARBA00022722"/>
    </source>
</evidence>
<keyword evidence="4" id="KW-0378">Hydrolase</keyword>
<organism evidence="7 8">
    <name type="scientific">Catenulispora pinistramenti</name>
    <dbReference type="NCBI Taxonomy" id="2705254"/>
    <lineage>
        <taxon>Bacteria</taxon>
        <taxon>Bacillati</taxon>
        <taxon>Actinomycetota</taxon>
        <taxon>Actinomycetes</taxon>
        <taxon>Catenulisporales</taxon>
        <taxon>Catenulisporaceae</taxon>
        <taxon>Catenulispora</taxon>
    </lineage>
</organism>
<dbReference type="Proteomes" id="UP000730482">
    <property type="component" value="Unassembled WGS sequence"/>
</dbReference>
<dbReference type="Gene3D" id="3.40.960.10">
    <property type="entry name" value="VSR Endonuclease"/>
    <property type="match status" value="1"/>
</dbReference>
<evidence type="ECO:0000313" key="7">
    <source>
        <dbReference type="EMBL" id="MBS2548815.1"/>
    </source>
</evidence>
<reference evidence="7 8" key="1">
    <citation type="submission" date="2020-02" db="EMBL/GenBank/DDBJ databases">
        <title>Acidophilic actinobacteria isolated from forest soil.</title>
        <authorList>
            <person name="Golinska P."/>
        </authorList>
    </citation>
    <scope>NUCLEOTIDE SEQUENCE [LARGE SCALE GENOMIC DNA]</scope>
    <source>
        <strain evidence="7 8">NL8</strain>
    </source>
</reference>
<sequence>MRGNRSRDTKPEKRLRSELHALGLRYKIDQRPVREVRRTADIVFVKARIAVFVDGCYWHGCPEHYRAATKNAEFWSQKIEANRQRDADTDQRLAAAGWHVMRVWEHEDPDAAARRIAEAVRPTPPETAVSP</sequence>
<evidence type="ECO:0000313" key="8">
    <source>
        <dbReference type="Proteomes" id="UP000730482"/>
    </source>
</evidence>
<comment type="similarity">
    <text evidence="6">Belongs to the Vsr family.</text>
</comment>
<evidence type="ECO:0000256" key="5">
    <source>
        <dbReference type="ARBA" id="ARBA00023204"/>
    </source>
</evidence>
<evidence type="ECO:0000256" key="2">
    <source>
        <dbReference type="ARBA" id="ARBA00022759"/>
    </source>
</evidence>
<accession>A0ABS5KS43</accession>
<proteinExistence type="inferred from homology"/>
<dbReference type="CDD" id="cd00221">
    <property type="entry name" value="Vsr"/>
    <property type="match status" value="1"/>
</dbReference>
<keyword evidence="3" id="KW-0227">DNA damage</keyword>
<dbReference type="InterPro" id="IPR004603">
    <property type="entry name" value="DNA_mismatch_endonuc_vsr"/>
</dbReference>
<dbReference type="GO" id="GO:0004519">
    <property type="term" value="F:endonuclease activity"/>
    <property type="evidence" value="ECO:0007669"/>
    <property type="project" value="UniProtKB-KW"/>
</dbReference>
<dbReference type="InterPro" id="IPR011335">
    <property type="entry name" value="Restrct_endonuc-II-like"/>
</dbReference>
<keyword evidence="5" id="KW-0234">DNA repair</keyword>